<organism evidence="1 2">
    <name type="scientific">Larkinella insperata</name>
    <dbReference type="NCBI Taxonomy" id="332158"/>
    <lineage>
        <taxon>Bacteria</taxon>
        <taxon>Pseudomonadati</taxon>
        <taxon>Bacteroidota</taxon>
        <taxon>Cytophagia</taxon>
        <taxon>Cytophagales</taxon>
        <taxon>Spirosomataceae</taxon>
        <taxon>Larkinella</taxon>
    </lineage>
</organism>
<dbReference type="Proteomes" id="UP001597116">
    <property type="component" value="Unassembled WGS sequence"/>
</dbReference>
<gene>
    <name evidence="1" type="ORF">ACFQ4C_12055</name>
</gene>
<name>A0ABW3QEL2_9BACT</name>
<dbReference type="Pfam" id="PF05119">
    <property type="entry name" value="Terminase_4"/>
    <property type="match status" value="1"/>
</dbReference>
<keyword evidence="2" id="KW-1185">Reference proteome</keyword>
<dbReference type="InterPro" id="IPR006448">
    <property type="entry name" value="Phage_term_ssu_P27"/>
</dbReference>
<reference evidence="2" key="1">
    <citation type="journal article" date="2019" name="Int. J. Syst. Evol. Microbiol.">
        <title>The Global Catalogue of Microorganisms (GCM) 10K type strain sequencing project: providing services to taxonomists for standard genome sequencing and annotation.</title>
        <authorList>
            <consortium name="The Broad Institute Genomics Platform"/>
            <consortium name="The Broad Institute Genome Sequencing Center for Infectious Disease"/>
            <person name="Wu L."/>
            <person name="Ma J."/>
        </authorList>
    </citation>
    <scope>NUCLEOTIDE SEQUENCE [LARGE SCALE GENOMIC DNA]</scope>
    <source>
        <strain evidence="2">CCUG 55608</strain>
    </source>
</reference>
<protein>
    <submittedName>
        <fullName evidence="1">Phage terminase small subunit P27 family</fullName>
    </submittedName>
</protein>
<dbReference type="NCBIfam" id="TIGR01558">
    <property type="entry name" value="sm_term_P27"/>
    <property type="match status" value="1"/>
</dbReference>
<evidence type="ECO:0000313" key="2">
    <source>
        <dbReference type="Proteomes" id="UP001597116"/>
    </source>
</evidence>
<accession>A0ABW3QEL2</accession>
<sequence length="156" mass="17676">MNNRRPRKPDNIKKLQGTLRTDRLLRNAVNPSAVSLPPAPDWLSEYAKEEWQLMTHELEQLRILTNMDLSTLAMYCVQVGIVRKANEQLRSMDYALTVETPNGHLQTNPLLTIINKASEVALKIAGQFGFSPSARTRIGTPDQAEDDPFENYLNNN</sequence>
<dbReference type="RefSeq" id="WP_265992344.1">
    <property type="nucleotide sequence ID" value="NZ_CP110973.1"/>
</dbReference>
<proteinExistence type="predicted"/>
<dbReference type="EMBL" id="JBHTLP010000008">
    <property type="protein sequence ID" value="MFD1141850.1"/>
    <property type="molecule type" value="Genomic_DNA"/>
</dbReference>
<comment type="caution">
    <text evidence="1">The sequence shown here is derived from an EMBL/GenBank/DDBJ whole genome shotgun (WGS) entry which is preliminary data.</text>
</comment>
<evidence type="ECO:0000313" key="1">
    <source>
        <dbReference type="EMBL" id="MFD1141850.1"/>
    </source>
</evidence>